<dbReference type="InterPro" id="IPR012337">
    <property type="entry name" value="RNaseH-like_sf"/>
</dbReference>
<dbReference type="EMBL" id="CAJNOJ010000365">
    <property type="protein sequence ID" value="CAF1418923.1"/>
    <property type="molecule type" value="Genomic_DNA"/>
</dbReference>
<dbReference type="Proteomes" id="UP000663852">
    <property type="component" value="Unassembled WGS sequence"/>
</dbReference>
<feature type="region of interest" description="Disordered" evidence="1">
    <location>
        <begin position="1"/>
        <end position="25"/>
    </location>
</feature>
<dbReference type="Pfam" id="PF00665">
    <property type="entry name" value="rve"/>
    <property type="match status" value="1"/>
</dbReference>
<name>A0A815MIW1_ADIRI</name>
<proteinExistence type="predicted"/>
<dbReference type="InterPro" id="IPR001584">
    <property type="entry name" value="Integrase_cat-core"/>
</dbReference>
<dbReference type="SUPFAM" id="SSF53098">
    <property type="entry name" value="Ribonuclease H-like"/>
    <property type="match status" value="1"/>
</dbReference>
<dbReference type="PROSITE" id="PS50994">
    <property type="entry name" value="INTEGRASE"/>
    <property type="match status" value="1"/>
</dbReference>
<evidence type="ECO:0000313" key="3">
    <source>
        <dbReference type="EMBL" id="CAF1418923.1"/>
    </source>
</evidence>
<dbReference type="PANTHER" id="PTHR37984:SF5">
    <property type="entry name" value="PROTEIN NYNRIN-LIKE"/>
    <property type="match status" value="1"/>
</dbReference>
<accession>A0A815MIW1</accession>
<reference evidence="3" key="1">
    <citation type="submission" date="2021-02" db="EMBL/GenBank/DDBJ databases">
        <authorList>
            <person name="Nowell W R."/>
        </authorList>
    </citation>
    <scope>NUCLEOTIDE SEQUENCE</scope>
</reference>
<dbReference type="FunFam" id="1.10.340.70:FF:000001">
    <property type="entry name" value="Retrovirus-related Pol polyprotein from transposon gypsy-like Protein"/>
    <property type="match status" value="1"/>
</dbReference>
<keyword evidence="5" id="KW-1185">Reference proteome</keyword>
<evidence type="ECO:0000313" key="6">
    <source>
        <dbReference type="Proteomes" id="UP000663852"/>
    </source>
</evidence>
<dbReference type="InterPro" id="IPR050951">
    <property type="entry name" value="Retrovirus_Pol_polyprotein"/>
</dbReference>
<dbReference type="Proteomes" id="UP000663828">
    <property type="component" value="Unassembled WGS sequence"/>
</dbReference>
<evidence type="ECO:0000313" key="4">
    <source>
        <dbReference type="EMBL" id="CAF1674986.1"/>
    </source>
</evidence>
<sequence>MQQSPKLVTQSTSTSLSPDNLNKNQHPIVDMNIDRIRIEQTKDITISDRMKSVLIQPDHYPHEVVDDGVLYKRIHRTGGSVVQVPWLPTSLISDVLYLYHDHPMSGHLGITRTFHKVREQFFFPRMYEHIKKYIRSCTACTQFNVQRQKPPGLLQCEPPPDGVFEIMQMDFWKAPVRSSAGNLYVLIITDRLSKFVFARAVPSATGAAAAEMLLEDIILKHGSIRYLQSDQGTHFRNELLSAITNLTGCQQVFSIPYHPMSNGQVERFNSTFCGQLKKYCRDNLTEWDNYLSAVVWAYNSTIHATTRFIPYELAFNRRPLTPFVSTPPVVRLMKSHDYWEKATRFKSIAIQSARSNIQRQQNTSKTRYDQGRRNPTYEPGDLVWLKQINNRTKFDVRYHGPFVILERDTPVKYLIEHSEMGYRQWEHLNNLIPFYDRD</sequence>
<gene>
    <name evidence="3" type="ORF">EDS130_LOCUS37312</name>
    <name evidence="4" type="ORF">XAT740_LOCUS59413</name>
</gene>
<dbReference type="Pfam" id="PF17921">
    <property type="entry name" value="Integrase_H2C2"/>
    <property type="match status" value="1"/>
</dbReference>
<dbReference type="PANTHER" id="PTHR37984">
    <property type="entry name" value="PROTEIN CBG26694"/>
    <property type="match status" value="1"/>
</dbReference>
<evidence type="ECO:0000313" key="5">
    <source>
        <dbReference type="Proteomes" id="UP000663828"/>
    </source>
</evidence>
<dbReference type="AlphaFoldDB" id="A0A815MIW1"/>
<dbReference type="InterPro" id="IPR041588">
    <property type="entry name" value="Integrase_H2C2"/>
</dbReference>
<dbReference type="EMBL" id="CAJNOR010013747">
    <property type="protein sequence ID" value="CAF1674986.1"/>
    <property type="molecule type" value="Genomic_DNA"/>
</dbReference>
<evidence type="ECO:0000259" key="2">
    <source>
        <dbReference type="PROSITE" id="PS50994"/>
    </source>
</evidence>
<dbReference type="Gene3D" id="1.10.340.70">
    <property type="match status" value="1"/>
</dbReference>
<dbReference type="InterPro" id="IPR036397">
    <property type="entry name" value="RNaseH_sf"/>
</dbReference>
<dbReference type="Gene3D" id="3.30.420.10">
    <property type="entry name" value="Ribonuclease H-like superfamily/Ribonuclease H"/>
    <property type="match status" value="1"/>
</dbReference>
<organism evidence="3 6">
    <name type="scientific">Adineta ricciae</name>
    <name type="common">Rotifer</name>
    <dbReference type="NCBI Taxonomy" id="249248"/>
    <lineage>
        <taxon>Eukaryota</taxon>
        <taxon>Metazoa</taxon>
        <taxon>Spiralia</taxon>
        <taxon>Gnathifera</taxon>
        <taxon>Rotifera</taxon>
        <taxon>Eurotatoria</taxon>
        <taxon>Bdelloidea</taxon>
        <taxon>Adinetida</taxon>
        <taxon>Adinetidae</taxon>
        <taxon>Adineta</taxon>
    </lineage>
</organism>
<dbReference type="GO" id="GO:0015074">
    <property type="term" value="P:DNA integration"/>
    <property type="evidence" value="ECO:0007669"/>
    <property type="project" value="InterPro"/>
</dbReference>
<dbReference type="OrthoDB" id="6771023at2759"/>
<evidence type="ECO:0000256" key="1">
    <source>
        <dbReference type="SAM" id="MobiDB-lite"/>
    </source>
</evidence>
<feature type="domain" description="Integrase catalytic" evidence="2">
    <location>
        <begin position="154"/>
        <end position="318"/>
    </location>
</feature>
<protein>
    <recommendedName>
        <fullName evidence="2">Integrase catalytic domain-containing protein</fullName>
    </recommendedName>
</protein>
<comment type="caution">
    <text evidence="3">The sequence shown here is derived from an EMBL/GenBank/DDBJ whole genome shotgun (WGS) entry which is preliminary data.</text>
</comment>
<dbReference type="GO" id="GO:0003676">
    <property type="term" value="F:nucleic acid binding"/>
    <property type="evidence" value="ECO:0007669"/>
    <property type="project" value="InterPro"/>
</dbReference>